<dbReference type="SUPFAM" id="SSF48403">
    <property type="entry name" value="Ankyrin repeat"/>
    <property type="match status" value="1"/>
</dbReference>
<feature type="non-terminal residue" evidence="1">
    <location>
        <position position="89"/>
    </location>
</feature>
<dbReference type="AlphaFoldDB" id="A0A0B6YKT1"/>
<evidence type="ECO:0000313" key="1">
    <source>
        <dbReference type="EMBL" id="CEK56105.1"/>
    </source>
</evidence>
<proteinExistence type="predicted"/>
<dbReference type="InterPro" id="IPR002110">
    <property type="entry name" value="Ankyrin_rpt"/>
</dbReference>
<dbReference type="Pfam" id="PF12796">
    <property type="entry name" value="Ank_2"/>
    <property type="match status" value="1"/>
</dbReference>
<organism evidence="1">
    <name type="scientific">Arion vulgaris</name>
    <dbReference type="NCBI Taxonomy" id="1028688"/>
    <lineage>
        <taxon>Eukaryota</taxon>
        <taxon>Metazoa</taxon>
        <taxon>Spiralia</taxon>
        <taxon>Lophotrochozoa</taxon>
        <taxon>Mollusca</taxon>
        <taxon>Gastropoda</taxon>
        <taxon>Heterobranchia</taxon>
        <taxon>Euthyneura</taxon>
        <taxon>Panpulmonata</taxon>
        <taxon>Eupulmonata</taxon>
        <taxon>Stylommatophora</taxon>
        <taxon>Helicina</taxon>
        <taxon>Arionoidea</taxon>
        <taxon>Arionidae</taxon>
        <taxon>Arion</taxon>
    </lineage>
</organism>
<sequence>MSAKEQDGEKLIQAIKDDRKLKVKNLLQNGCDPNCRVSDKSKLTPALIIAVLYKRFTCLKLLLVHHAEVDARDAFGMTAALYAADMGLS</sequence>
<reference evidence="1" key="1">
    <citation type="submission" date="2014-12" db="EMBL/GenBank/DDBJ databases">
        <title>Insight into the proteome of Arion vulgaris.</title>
        <authorList>
            <person name="Aradska J."/>
            <person name="Bulat T."/>
            <person name="Smidak R."/>
            <person name="Sarate P."/>
            <person name="Gangsoo J."/>
            <person name="Sialana F."/>
            <person name="Bilban M."/>
            <person name="Lubec G."/>
        </authorList>
    </citation>
    <scope>NUCLEOTIDE SEQUENCE</scope>
    <source>
        <tissue evidence="1">Skin</tissue>
    </source>
</reference>
<dbReference type="Gene3D" id="1.25.40.20">
    <property type="entry name" value="Ankyrin repeat-containing domain"/>
    <property type="match status" value="1"/>
</dbReference>
<name>A0A0B6YKT1_9EUPU</name>
<protein>
    <submittedName>
        <fullName evidence="1">Uncharacterized protein</fullName>
    </submittedName>
</protein>
<dbReference type="InterPro" id="IPR036770">
    <property type="entry name" value="Ankyrin_rpt-contain_sf"/>
</dbReference>
<dbReference type="EMBL" id="HACG01009240">
    <property type="protein sequence ID" value="CEK56105.1"/>
    <property type="molecule type" value="Transcribed_RNA"/>
</dbReference>
<accession>A0A0B6YKT1</accession>
<gene>
    <name evidence="1" type="primary">ORF26809</name>
</gene>